<reference evidence="1 2" key="1">
    <citation type="submission" date="2019-04" db="EMBL/GenBank/DDBJ databases">
        <authorList>
            <consortium name="Pathogen Informatics"/>
        </authorList>
    </citation>
    <scope>NUCLEOTIDE SEQUENCE [LARGE SCALE GENOMIC DNA]</scope>
    <source>
        <strain evidence="1 2">NCTC9185</strain>
    </source>
</reference>
<dbReference type="EMBL" id="CABDVU010000001">
    <property type="protein sequence ID" value="VTN11364.1"/>
    <property type="molecule type" value="Genomic_DNA"/>
</dbReference>
<dbReference type="AlphaFoldDB" id="A0A4V6J1U3"/>
<gene>
    <name evidence="1" type="ORF">NCTC9185_03318</name>
</gene>
<proteinExistence type="predicted"/>
<organism evidence="1 2">
    <name type="scientific">Raoultella terrigena</name>
    <name type="common">Klebsiella terrigena</name>
    <dbReference type="NCBI Taxonomy" id="577"/>
    <lineage>
        <taxon>Bacteria</taxon>
        <taxon>Pseudomonadati</taxon>
        <taxon>Pseudomonadota</taxon>
        <taxon>Gammaproteobacteria</taxon>
        <taxon>Enterobacterales</taxon>
        <taxon>Enterobacteriaceae</taxon>
        <taxon>Klebsiella/Raoultella group</taxon>
        <taxon>Raoultella</taxon>
    </lineage>
</organism>
<dbReference type="Proteomes" id="UP000339249">
    <property type="component" value="Unassembled WGS sequence"/>
</dbReference>
<evidence type="ECO:0000313" key="2">
    <source>
        <dbReference type="Proteomes" id="UP000339249"/>
    </source>
</evidence>
<sequence>MALLKSAHGGNTREAAALLGIQPRSCSILAPILIRWACLKASTRPDR</sequence>
<accession>A0A4V6J1U3</accession>
<name>A0A4V6J1U3_RAOTE</name>
<evidence type="ECO:0000313" key="1">
    <source>
        <dbReference type="EMBL" id="VTN11364.1"/>
    </source>
</evidence>
<protein>
    <submittedName>
        <fullName evidence="1">Uncharacterized protein</fullName>
    </submittedName>
</protein>